<accession>A0A4S2D6T3</accession>
<dbReference type="InterPro" id="IPR038765">
    <property type="entry name" value="Papain-like_cys_pep_sf"/>
</dbReference>
<keyword evidence="2 3" id="KW-0802">TPR repeat</keyword>
<evidence type="ECO:0000256" key="4">
    <source>
        <dbReference type="SAM" id="SignalP"/>
    </source>
</evidence>
<dbReference type="EMBL" id="SRYW01000001">
    <property type="protein sequence ID" value="TGY37349.1"/>
    <property type="molecule type" value="Genomic_DNA"/>
</dbReference>
<dbReference type="Proteomes" id="UP000306631">
    <property type="component" value="Unassembled WGS sequence"/>
</dbReference>
<dbReference type="Gene3D" id="1.25.40.10">
    <property type="entry name" value="Tetratricopeptide repeat domain"/>
    <property type="match status" value="2"/>
</dbReference>
<reference evidence="5 6" key="1">
    <citation type="submission" date="2019-04" db="EMBL/GenBank/DDBJ databases">
        <title>Microbes associate with the intestines of laboratory mice.</title>
        <authorList>
            <person name="Navarre W."/>
            <person name="Wong E."/>
            <person name="Huang K."/>
            <person name="Tropini C."/>
            <person name="Ng K."/>
            <person name="Yu B."/>
        </authorList>
    </citation>
    <scope>NUCLEOTIDE SEQUENCE [LARGE SCALE GENOMIC DNA]</scope>
    <source>
        <strain evidence="5 6">NM62_B4-13</strain>
    </source>
</reference>
<dbReference type="SMART" id="SM00028">
    <property type="entry name" value="TPR"/>
    <property type="match status" value="3"/>
</dbReference>
<dbReference type="PANTHER" id="PTHR44227:SF3">
    <property type="entry name" value="PROTEIN O-MANNOSYL-TRANSFERASE TMTC4"/>
    <property type="match status" value="1"/>
</dbReference>
<dbReference type="InterPro" id="IPR052346">
    <property type="entry name" value="O-mannosyl-transferase_TMTC"/>
</dbReference>
<dbReference type="InterPro" id="IPR019734">
    <property type="entry name" value="TPR_rpt"/>
</dbReference>
<evidence type="ECO:0000256" key="2">
    <source>
        <dbReference type="ARBA" id="ARBA00022803"/>
    </source>
</evidence>
<dbReference type="Pfam" id="PF13432">
    <property type="entry name" value="TPR_16"/>
    <property type="match status" value="2"/>
</dbReference>
<dbReference type="PROSITE" id="PS50005">
    <property type="entry name" value="TPR"/>
    <property type="match status" value="3"/>
</dbReference>
<dbReference type="PANTHER" id="PTHR44227">
    <property type="match status" value="1"/>
</dbReference>
<evidence type="ECO:0000256" key="3">
    <source>
        <dbReference type="PROSITE-ProRule" id="PRU00339"/>
    </source>
</evidence>
<comment type="caution">
    <text evidence="5">The sequence shown here is derived from an EMBL/GenBank/DDBJ whole genome shotgun (WGS) entry which is preliminary data.</text>
</comment>
<gene>
    <name evidence="5" type="ORF">E5352_01965</name>
</gene>
<dbReference type="RefSeq" id="WP_136003142.1">
    <property type="nucleotide sequence ID" value="NZ_SRYW01000001.1"/>
</dbReference>
<organism evidence="5 6">
    <name type="scientific">Stenotrophomonas maltophilia</name>
    <name type="common">Pseudomonas maltophilia</name>
    <name type="synonym">Xanthomonas maltophilia</name>
    <dbReference type="NCBI Taxonomy" id="40324"/>
    <lineage>
        <taxon>Bacteria</taxon>
        <taxon>Pseudomonadati</taxon>
        <taxon>Pseudomonadota</taxon>
        <taxon>Gammaproteobacteria</taxon>
        <taxon>Lysobacterales</taxon>
        <taxon>Lysobacteraceae</taxon>
        <taxon>Stenotrophomonas</taxon>
        <taxon>Stenotrophomonas maltophilia group</taxon>
    </lineage>
</organism>
<feature type="signal peptide" evidence="4">
    <location>
        <begin position="1"/>
        <end position="21"/>
    </location>
</feature>
<evidence type="ECO:0000313" key="6">
    <source>
        <dbReference type="Proteomes" id="UP000306631"/>
    </source>
</evidence>
<keyword evidence="1" id="KW-0677">Repeat</keyword>
<dbReference type="SUPFAM" id="SSF54001">
    <property type="entry name" value="Cysteine proteinases"/>
    <property type="match status" value="1"/>
</dbReference>
<feature type="repeat" description="TPR" evidence="3">
    <location>
        <begin position="191"/>
        <end position="224"/>
    </location>
</feature>
<evidence type="ECO:0000256" key="1">
    <source>
        <dbReference type="ARBA" id="ARBA00022737"/>
    </source>
</evidence>
<dbReference type="AlphaFoldDB" id="A0A4S2D6T3"/>
<dbReference type="InterPro" id="IPR011990">
    <property type="entry name" value="TPR-like_helical_dom_sf"/>
</dbReference>
<dbReference type="SUPFAM" id="SSF48452">
    <property type="entry name" value="TPR-like"/>
    <property type="match status" value="1"/>
</dbReference>
<keyword evidence="4" id="KW-0732">Signal</keyword>
<feature type="repeat" description="TPR" evidence="3">
    <location>
        <begin position="225"/>
        <end position="258"/>
    </location>
</feature>
<dbReference type="OrthoDB" id="5801251at2"/>
<feature type="repeat" description="TPR" evidence="3">
    <location>
        <begin position="293"/>
        <end position="326"/>
    </location>
</feature>
<proteinExistence type="predicted"/>
<evidence type="ECO:0000313" key="5">
    <source>
        <dbReference type="EMBL" id="TGY37349.1"/>
    </source>
</evidence>
<protein>
    <submittedName>
        <fullName evidence="5">Tetratricopeptide repeat protein</fullName>
    </submittedName>
</protein>
<name>A0A4S2D6T3_STEMA</name>
<sequence>MTGSTALLLSLALAVPGLAVAADATAPPPAATPLPPVSVVATGPIPSPDQVMAIPPALLALLHARVITPSLSREQRLQRLITLIFDAQGMNLGYDADATLTVAETWETRRANCLAFTLLFVSLAREAGIDAHVQEVNQVVSWYQDQGVIYSVGHVNAGVNLGGRSAVVDLDRNVLYDREGPRQITRERALAHFYNNRGAARMAAGDLVLARAYFRQSLQMSPEFASGWNNLGVLDTREGRLQAAVVDFRSALRYAPQHAASLSNASTLYTRMGDMREAERLSRRLALVHRRDPFVQYMLGADAEKKQDYAQAIRYYKRAVRLYEEAHQFHFGLARAYFMVGDTQHAGEEMQRARALGGDALQQRYQAKLDSLNRWRLQNVQAR</sequence>
<feature type="chain" id="PRO_5020833599" evidence="4">
    <location>
        <begin position="22"/>
        <end position="383"/>
    </location>
</feature>